<evidence type="ECO:0000259" key="3">
    <source>
        <dbReference type="Pfam" id="PF24800"/>
    </source>
</evidence>
<keyword evidence="2" id="KW-0812">Transmembrane</keyword>
<dbReference type="OrthoDB" id="2560628at2759"/>
<feature type="compositionally biased region" description="Polar residues" evidence="1">
    <location>
        <begin position="133"/>
        <end position="151"/>
    </location>
</feature>
<feature type="transmembrane region" description="Helical" evidence="2">
    <location>
        <begin position="230"/>
        <end position="251"/>
    </location>
</feature>
<dbReference type="AlphaFoldDB" id="A0A6A6GH15"/>
<feature type="transmembrane region" description="Helical" evidence="2">
    <location>
        <begin position="271"/>
        <end position="294"/>
    </location>
</feature>
<dbReference type="PANTHER" id="PTHR42109">
    <property type="entry name" value="UNPLACED GENOMIC SCAFFOLD UM_SCAF_CONTIG_1.265, WHOLE GENOME SHOTGUN SEQUENCE"/>
    <property type="match status" value="1"/>
</dbReference>
<gene>
    <name evidence="4" type="ORF">BDZ85DRAFT_280182</name>
</gene>
<keyword evidence="2" id="KW-0472">Membrane</keyword>
<reference evidence="5" key="1">
    <citation type="journal article" date="2020" name="Stud. Mycol.">
        <title>101 Dothideomycetes genomes: A test case for predicting lifestyles and emergence of pathogens.</title>
        <authorList>
            <person name="Haridas S."/>
            <person name="Albert R."/>
            <person name="Binder M."/>
            <person name="Bloem J."/>
            <person name="LaButti K."/>
            <person name="Salamov A."/>
            <person name="Andreopoulos B."/>
            <person name="Baker S."/>
            <person name="Barry K."/>
            <person name="Bills G."/>
            <person name="Bluhm B."/>
            <person name="Cannon C."/>
            <person name="Castanera R."/>
            <person name="Culley D."/>
            <person name="Daum C."/>
            <person name="Ezra D."/>
            <person name="Gonzalez J."/>
            <person name="Henrissat B."/>
            <person name="Kuo A."/>
            <person name="Liang C."/>
            <person name="Lipzen A."/>
            <person name="Lutzoni F."/>
            <person name="Magnuson J."/>
            <person name="Mondo S."/>
            <person name="Nolan M."/>
            <person name="Ohm R."/>
            <person name="Pangilinan J."/>
            <person name="Park H.-J."/>
            <person name="Ramirez L."/>
            <person name="Alfaro M."/>
            <person name="Sun H."/>
            <person name="Tritt A."/>
            <person name="Yoshinaga Y."/>
            <person name="Zwiers L.-H."/>
            <person name="Turgeon B."/>
            <person name="Goodwin S."/>
            <person name="Spatafora J."/>
            <person name="Crous P."/>
            <person name="Grigoriev I."/>
        </authorList>
    </citation>
    <scope>NUCLEOTIDE SEQUENCE [LARGE SCALE GENOMIC DNA]</scope>
    <source>
        <strain evidence="5">CECT 20119</strain>
    </source>
</reference>
<feature type="region of interest" description="Disordered" evidence="1">
    <location>
        <begin position="133"/>
        <end position="152"/>
    </location>
</feature>
<dbReference type="EMBL" id="ML992504">
    <property type="protein sequence ID" value="KAF2224978.1"/>
    <property type="molecule type" value="Genomic_DNA"/>
</dbReference>
<sequence>MQDTRISTQLLPLLQDIKTSAASFPSTSAASLSSSHLPQHASTGNPLHRRTHLLLPHPLPSSLHLPQHGFRRADGWLYLILLSLIRLIGNSTGIAYVSHPTNLNLLACELICQTIGISPLLLVLLGLTNQTRVARPTPQSSSPPCKTTHPATHSKEPLLTRAAYLLVLLALILSVTAGTYSFSTVPSKVTLSHALARVGATLYLLAFLVTATIAFISWRRRHHQPRTNRVLQALVASLPFLGVRVVYGAVAAYDYEDRGTFGAASDTVRAVVVRAVLGFAMEAVVVGLCVGAGIGMKKVVKGGKEGEVVEVETVRTKGMERV</sequence>
<feature type="transmembrane region" description="Helical" evidence="2">
    <location>
        <begin position="194"/>
        <end position="218"/>
    </location>
</feature>
<dbReference type="PANTHER" id="PTHR42109:SF2">
    <property type="entry name" value="INTEGRAL MEMBRANE PROTEIN"/>
    <property type="match status" value="1"/>
</dbReference>
<keyword evidence="2" id="KW-1133">Transmembrane helix</keyword>
<feature type="domain" description="DUF7702" evidence="3">
    <location>
        <begin position="67"/>
        <end position="298"/>
    </location>
</feature>
<dbReference type="Proteomes" id="UP000799538">
    <property type="component" value="Unassembled WGS sequence"/>
</dbReference>
<evidence type="ECO:0000313" key="4">
    <source>
        <dbReference type="EMBL" id="KAF2224978.1"/>
    </source>
</evidence>
<feature type="transmembrane region" description="Helical" evidence="2">
    <location>
        <begin position="162"/>
        <end position="182"/>
    </location>
</feature>
<name>A0A6A6GH15_9PEZI</name>
<organism evidence="4 5">
    <name type="scientific">Elsinoe ampelina</name>
    <dbReference type="NCBI Taxonomy" id="302913"/>
    <lineage>
        <taxon>Eukaryota</taxon>
        <taxon>Fungi</taxon>
        <taxon>Dikarya</taxon>
        <taxon>Ascomycota</taxon>
        <taxon>Pezizomycotina</taxon>
        <taxon>Dothideomycetes</taxon>
        <taxon>Dothideomycetidae</taxon>
        <taxon>Myriangiales</taxon>
        <taxon>Elsinoaceae</taxon>
        <taxon>Elsinoe</taxon>
    </lineage>
</organism>
<feature type="transmembrane region" description="Helical" evidence="2">
    <location>
        <begin position="103"/>
        <end position="127"/>
    </location>
</feature>
<evidence type="ECO:0000256" key="2">
    <source>
        <dbReference type="SAM" id="Phobius"/>
    </source>
</evidence>
<proteinExistence type="predicted"/>
<dbReference type="InterPro" id="IPR056119">
    <property type="entry name" value="DUF7702"/>
</dbReference>
<evidence type="ECO:0000256" key="1">
    <source>
        <dbReference type="SAM" id="MobiDB-lite"/>
    </source>
</evidence>
<keyword evidence="5" id="KW-1185">Reference proteome</keyword>
<protein>
    <recommendedName>
        <fullName evidence="3">DUF7702 domain-containing protein</fullName>
    </recommendedName>
</protein>
<accession>A0A6A6GH15</accession>
<evidence type="ECO:0000313" key="5">
    <source>
        <dbReference type="Proteomes" id="UP000799538"/>
    </source>
</evidence>
<feature type="transmembrane region" description="Helical" evidence="2">
    <location>
        <begin position="76"/>
        <end position="97"/>
    </location>
</feature>
<dbReference type="Pfam" id="PF24800">
    <property type="entry name" value="DUF7702"/>
    <property type="match status" value="1"/>
</dbReference>